<sequence>MRLISVRFGNVLASNGSVVPKFKAQIEAGGPVTVTHPDMVRYFMTIREACDLVLTAATHALTPARPDVSVYVLNMGQPVKIVELAERMIRLSGLEPGIDIEVVFTGMRPGERLNEILFASEEPPVEIGVAGIMAAKPNEPPMQMLRKWLAALEEAIARDDRSTIRAVLKDAVPEFGSHAA</sequence>
<evidence type="ECO:0000313" key="4">
    <source>
        <dbReference type="Proteomes" id="UP000528734"/>
    </source>
</evidence>
<dbReference type="RefSeq" id="WP_171708452.1">
    <property type="nucleotide sequence ID" value="NZ_JAAVLW010000002.1"/>
</dbReference>
<evidence type="ECO:0000256" key="1">
    <source>
        <dbReference type="ARBA" id="ARBA00007430"/>
    </source>
</evidence>
<gene>
    <name evidence="3" type="ORF">HCN50_04580</name>
</gene>
<dbReference type="Pfam" id="PF02719">
    <property type="entry name" value="Polysacc_synt_2"/>
    <property type="match status" value="1"/>
</dbReference>
<feature type="non-terminal residue" evidence="3">
    <location>
        <position position="1"/>
    </location>
</feature>
<dbReference type="InterPro" id="IPR051203">
    <property type="entry name" value="Polysaccharide_Synthase-Rel"/>
</dbReference>
<dbReference type="Proteomes" id="UP000528734">
    <property type="component" value="Unassembled WGS sequence"/>
</dbReference>
<dbReference type="PANTHER" id="PTHR43318:SF1">
    <property type="entry name" value="POLYSACCHARIDE BIOSYNTHESIS PROTEIN EPSC-RELATED"/>
    <property type="match status" value="1"/>
</dbReference>
<keyword evidence="4" id="KW-1185">Reference proteome</keyword>
<comment type="similarity">
    <text evidence="1">Belongs to the polysaccharide synthase family.</text>
</comment>
<organism evidence="3 4">
    <name type="scientific">Bradyrhizobium archetypum</name>
    <dbReference type="NCBI Taxonomy" id="2721160"/>
    <lineage>
        <taxon>Bacteria</taxon>
        <taxon>Pseudomonadati</taxon>
        <taxon>Pseudomonadota</taxon>
        <taxon>Alphaproteobacteria</taxon>
        <taxon>Hyphomicrobiales</taxon>
        <taxon>Nitrobacteraceae</taxon>
        <taxon>Bradyrhizobium</taxon>
    </lineage>
</organism>
<dbReference type="Gene3D" id="3.40.50.720">
    <property type="entry name" value="NAD(P)-binding Rossmann-like Domain"/>
    <property type="match status" value="1"/>
</dbReference>
<dbReference type="InterPro" id="IPR003869">
    <property type="entry name" value="Polysac_CapD-like"/>
</dbReference>
<comment type="caution">
    <text evidence="3">The sequence shown here is derived from an EMBL/GenBank/DDBJ whole genome shotgun (WGS) entry which is preliminary data.</text>
</comment>
<reference evidence="3 4" key="1">
    <citation type="submission" date="2020-03" db="EMBL/GenBank/DDBJ databases">
        <title>Bradyrhizobium diversity isolated from nodules of Muelleranthus trifoliolatus.</title>
        <authorList>
            <person name="Klepa M."/>
            <person name="Helene L."/>
            <person name="Hungria M."/>
        </authorList>
    </citation>
    <scope>NUCLEOTIDE SEQUENCE [LARGE SCALE GENOMIC DNA]</scope>
    <source>
        <strain evidence="3 4">WSM 1744</strain>
    </source>
</reference>
<evidence type="ECO:0000313" key="3">
    <source>
        <dbReference type="EMBL" id="NOJ45535.1"/>
    </source>
</evidence>
<dbReference type="InterPro" id="IPR036291">
    <property type="entry name" value="NAD(P)-bd_dom_sf"/>
</dbReference>
<name>A0A7Y4H0S9_9BRAD</name>
<accession>A0A7Y4H0S9</accession>
<dbReference type="SUPFAM" id="SSF51735">
    <property type="entry name" value="NAD(P)-binding Rossmann-fold domains"/>
    <property type="match status" value="1"/>
</dbReference>
<evidence type="ECO:0000259" key="2">
    <source>
        <dbReference type="Pfam" id="PF02719"/>
    </source>
</evidence>
<protein>
    <submittedName>
        <fullName evidence="3">Polysaccharide biosynthesis protein</fullName>
    </submittedName>
</protein>
<feature type="domain" description="Polysaccharide biosynthesis protein CapD-like" evidence="2">
    <location>
        <begin position="2"/>
        <end position="135"/>
    </location>
</feature>
<proteinExistence type="inferred from homology"/>
<dbReference type="EMBL" id="JAAVLW010000002">
    <property type="protein sequence ID" value="NOJ45535.1"/>
    <property type="molecule type" value="Genomic_DNA"/>
</dbReference>
<dbReference type="PANTHER" id="PTHR43318">
    <property type="entry name" value="UDP-N-ACETYLGLUCOSAMINE 4,6-DEHYDRATASE"/>
    <property type="match status" value="1"/>
</dbReference>
<dbReference type="AlphaFoldDB" id="A0A7Y4H0S9"/>